<dbReference type="PANTHER" id="PTHR45718">
    <property type="entry name" value="TRANSCRIPTIONAL ACTIVATOR CUBITUS INTERRUPTUS"/>
    <property type="match status" value="1"/>
</dbReference>
<dbReference type="Gene3D" id="3.30.160.60">
    <property type="entry name" value="Classic Zinc Finger"/>
    <property type="match status" value="5"/>
</dbReference>
<organism evidence="10 11">
    <name type="scientific">Nicrophorus vespilloides</name>
    <name type="common">Boreal carrion beetle</name>
    <dbReference type="NCBI Taxonomy" id="110193"/>
    <lineage>
        <taxon>Eukaryota</taxon>
        <taxon>Metazoa</taxon>
        <taxon>Ecdysozoa</taxon>
        <taxon>Arthropoda</taxon>
        <taxon>Hexapoda</taxon>
        <taxon>Insecta</taxon>
        <taxon>Pterygota</taxon>
        <taxon>Neoptera</taxon>
        <taxon>Endopterygota</taxon>
        <taxon>Coleoptera</taxon>
        <taxon>Polyphaga</taxon>
        <taxon>Staphyliniformia</taxon>
        <taxon>Silphidae</taxon>
        <taxon>Nicrophorinae</taxon>
        <taxon>Nicrophorus</taxon>
    </lineage>
</organism>
<feature type="domain" description="C2H2-type" evidence="9">
    <location>
        <begin position="454"/>
        <end position="484"/>
    </location>
</feature>
<evidence type="ECO:0000256" key="4">
    <source>
        <dbReference type="ARBA" id="ARBA00022771"/>
    </source>
</evidence>
<feature type="domain" description="C2H2-type" evidence="9">
    <location>
        <begin position="393"/>
        <end position="422"/>
    </location>
</feature>
<feature type="domain" description="C2H2-type" evidence="9">
    <location>
        <begin position="423"/>
        <end position="453"/>
    </location>
</feature>
<comment type="subcellular location">
    <subcellularLocation>
        <location evidence="1">Nucleus</location>
    </subcellularLocation>
</comment>
<feature type="compositionally biased region" description="Low complexity" evidence="8">
    <location>
        <begin position="1248"/>
        <end position="1272"/>
    </location>
</feature>
<keyword evidence="4 7" id="KW-0863">Zinc-finger</keyword>
<feature type="compositionally biased region" description="Polar residues" evidence="8">
    <location>
        <begin position="518"/>
        <end position="542"/>
    </location>
</feature>
<dbReference type="PANTHER" id="PTHR45718:SF4">
    <property type="entry name" value="TRANSCRIPTIONAL ACTIVATOR CUBITUS INTERRUPTUS"/>
    <property type="match status" value="1"/>
</dbReference>
<keyword evidence="10" id="KW-1185">Reference proteome</keyword>
<keyword evidence="6" id="KW-0539">Nucleus</keyword>
<evidence type="ECO:0000259" key="9">
    <source>
        <dbReference type="PROSITE" id="PS50157"/>
    </source>
</evidence>
<feature type="domain" description="C2H2-type" evidence="9">
    <location>
        <begin position="327"/>
        <end position="359"/>
    </location>
</feature>
<evidence type="ECO:0000256" key="3">
    <source>
        <dbReference type="ARBA" id="ARBA00022737"/>
    </source>
</evidence>
<dbReference type="Proteomes" id="UP000695000">
    <property type="component" value="Unplaced"/>
</dbReference>
<feature type="region of interest" description="Disordered" evidence="8">
    <location>
        <begin position="1248"/>
        <end position="1275"/>
    </location>
</feature>
<evidence type="ECO:0000256" key="8">
    <source>
        <dbReference type="SAM" id="MobiDB-lite"/>
    </source>
</evidence>
<evidence type="ECO:0000256" key="5">
    <source>
        <dbReference type="ARBA" id="ARBA00022833"/>
    </source>
</evidence>
<feature type="compositionally biased region" description="Gly residues" evidence="8">
    <location>
        <begin position="745"/>
        <end position="761"/>
    </location>
</feature>
<feature type="compositionally biased region" description="Basic and acidic residues" evidence="8">
    <location>
        <begin position="830"/>
        <end position="846"/>
    </location>
</feature>
<feature type="region of interest" description="Disordered" evidence="8">
    <location>
        <begin position="291"/>
        <end position="317"/>
    </location>
</feature>
<dbReference type="Pfam" id="PF00096">
    <property type="entry name" value="zf-C2H2"/>
    <property type="match status" value="2"/>
</dbReference>
<feature type="region of interest" description="Disordered" evidence="8">
    <location>
        <begin position="486"/>
        <end position="559"/>
    </location>
</feature>
<sequence>MPEKEADFQAAMSAGLPLQFPSAFAAFHAPLPVDQRTHEGRYVWDPRMQPPGAPFHPPAPPGVSGSPGGGLQLLGRELHPAYRLPPHMEYLYSLQHSTANSIHGLGLSPEYLSARGLTELHPASTLASSEYHFSIDGSRLNSPRPGSIRQSRKRALSSSPYSDSFDINSMIRFSPNSLASIVNGSRSSSASGSYGHLSAGALSPALSVHPGVHLQQLQAHLMRSAGSLLPLPPAPTPPHPMYSLGHHPLHVSSSASHNAHNSKADYRKKSDALGAIISVDDGVGVASRKARIKKEPLPNHPCNLTANNSEPQDPADLKDEPGDFIETNCHWRDCGTEFPTQDDLVKHINNDHIHANKKSFVCRWEGCSRAEKPFKAQYMLVVHMRRHTGEKPHKCTFEGCIKAYSRLENLKTHLRSHTGEKPYTCEYPGCSKAFSNASDRAKHQNRTHSNEKPYVCKAPGCTKRYTDPSSLRKHVKTVHGAEFYATKKHKGINEGGPDDSPTGLDSSPRSEDMHSHKTASLSSPSIKSESDVNSPGHQQQGSPLGATQLAGGGFQDEFPADVAGNVRRTMDDPAWPYDSDGGLEIDDLPVVIRAMVQIGNERGGGIAVQDRSMRNRLRPKLLAKSNLQTLPPTIQRKTLGMTEINRRITDLKVEGGITNGPQTKTQLTDLQARLQPLTQAQIRRDSNSTVSSYYGSMKSADMSRKSSLASQASSMRPAAAAPGSFYDPISAGSSRRSSQLSTATNGGGSGGGGAGGGGAGGHSIPPPPPSHLLAGQLQRLQNSTNKPNQSNLVLQTQNVSLQQAALQQSWMSTDMASTVRQSTATNNSTDTRRMSEPCHTLTDRKSPPPRPASVSLSPMKGSCTELHPNQAVVLDEVGEGEMVENKLVIPDEMMHYLNQVADTQNTDFNMQWNDKASVPSPNQIPQSFPINTNVLSPASNQMLHSPASNLNQMMHSPVNQNMNQMMHSPASTFNQMMHSPSSNYHQAQIQNPLMSPAPSVAASPASNINQMVHSPMSVRCHSQQMMMSPGTNAQMIKSPVHQMPSPNPQNCNIYMPQNCYTVNQPNHNNSSCYVQNNWDKMCQNQAAVGGGVCQSRNAQHVDYNGYQGSGHSAMQGNGNYQVCNKQNGYCASIKNANYCPNPNYPSNFNCAPTIVEPMTSPQVAAQAPNDQMINQPQQAQMTRPCSHYDQQNCFRSPYPQQQCNSCTCNKQNQMFNNQKCFNNPPPSEIQCKDISQSQMSPGIVAAAAAANQQQQQQQQQQPQQNQSAQQQPLGMRQDTYQRTLEYVQNCQSWVGNTNEMVTSSTHPLAKCAETTSSNMIINDMTSSLSSLLEENRYLQMIQ</sequence>
<name>A0ABM1M0I4_NICVS</name>
<dbReference type="InterPro" id="IPR013087">
    <property type="entry name" value="Znf_C2H2_type"/>
</dbReference>
<evidence type="ECO:0000256" key="2">
    <source>
        <dbReference type="ARBA" id="ARBA00022723"/>
    </source>
</evidence>
<feature type="domain" description="C2H2-type" evidence="9">
    <location>
        <begin position="360"/>
        <end position="392"/>
    </location>
</feature>
<feature type="compositionally biased region" description="Polar residues" evidence="8">
    <location>
        <begin position="302"/>
        <end position="311"/>
    </location>
</feature>
<dbReference type="RefSeq" id="XP_017768084.1">
    <property type="nucleotide sequence ID" value="XM_017912595.1"/>
</dbReference>
<evidence type="ECO:0000313" key="11">
    <source>
        <dbReference type="RefSeq" id="XP_017768084.1"/>
    </source>
</evidence>
<gene>
    <name evidence="11" type="primary">LOC108556465</name>
</gene>
<feature type="region of interest" description="Disordered" evidence="8">
    <location>
        <begin position="815"/>
        <end position="863"/>
    </location>
</feature>
<dbReference type="InterPro" id="IPR056436">
    <property type="entry name" value="Znf-C2H2_ZIC1-5/GLI1-3-like"/>
</dbReference>
<reference evidence="11" key="1">
    <citation type="submission" date="2025-08" db="UniProtKB">
        <authorList>
            <consortium name="RefSeq"/>
        </authorList>
    </citation>
    <scope>IDENTIFICATION</scope>
    <source>
        <tissue evidence="11">Whole Larva</tissue>
    </source>
</reference>
<keyword evidence="3" id="KW-0677">Repeat</keyword>
<evidence type="ECO:0000256" key="7">
    <source>
        <dbReference type="PROSITE-ProRule" id="PRU00042"/>
    </source>
</evidence>
<feature type="compositionally biased region" description="Polar residues" evidence="8">
    <location>
        <begin position="815"/>
        <end position="829"/>
    </location>
</feature>
<dbReference type="InterPro" id="IPR036236">
    <property type="entry name" value="Znf_C2H2_sf"/>
</dbReference>
<evidence type="ECO:0000256" key="6">
    <source>
        <dbReference type="ARBA" id="ARBA00023242"/>
    </source>
</evidence>
<dbReference type="PROSITE" id="PS00028">
    <property type="entry name" value="ZINC_FINGER_C2H2_1"/>
    <property type="match status" value="4"/>
</dbReference>
<dbReference type="GeneID" id="108556465"/>
<dbReference type="InterPro" id="IPR043359">
    <property type="entry name" value="GLI-like"/>
</dbReference>
<keyword evidence="5" id="KW-0862">Zinc</keyword>
<protein>
    <submittedName>
        <fullName evidence="11">Transcriptional activator cubitus interruptus isoform X1</fullName>
    </submittedName>
</protein>
<feature type="region of interest" description="Disordered" evidence="8">
    <location>
        <begin position="135"/>
        <end position="161"/>
    </location>
</feature>
<proteinExistence type="predicted"/>
<evidence type="ECO:0000256" key="1">
    <source>
        <dbReference type="ARBA" id="ARBA00004123"/>
    </source>
</evidence>
<keyword evidence="2" id="KW-0479">Metal-binding</keyword>
<dbReference type="SMART" id="SM00355">
    <property type="entry name" value="ZnF_C2H2"/>
    <property type="match status" value="5"/>
</dbReference>
<feature type="compositionally biased region" description="Low complexity" evidence="8">
    <location>
        <begin position="705"/>
        <end position="716"/>
    </location>
</feature>
<accession>A0ABM1M0I4</accession>
<evidence type="ECO:0000313" key="10">
    <source>
        <dbReference type="Proteomes" id="UP000695000"/>
    </source>
</evidence>
<dbReference type="SUPFAM" id="SSF57667">
    <property type="entry name" value="beta-beta-alpha zinc fingers"/>
    <property type="match status" value="4"/>
</dbReference>
<feature type="region of interest" description="Disordered" evidence="8">
    <location>
        <begin position="705"/>
        <end position="773"/>
    </location>
</feature>
<dbReference type="Pfam" id="PF23561">
    <property type="entry name" value="zf-C2H2_15"/>
    <property type="match status" value="1"/>
</dbReference>
<feature type="compositionally biased region" description="Low complexity" evidence="8">
    <location>
        <begin position="730"/>
        <end position="744"/>
    </location>
</feature>
<dbReference type="PROSITE" id="PS50157">
    <property type="entry name" value="ZINC_FINGER_C2H2_2"/>
    <property type="match status" value="5"/>
</dbReference>